<evidence type="ECO:0000256" key="1">
    <source>
        <dbReference type="SAM" id="Coils"/>
    </source>
</evidence>
<dbReference type="RefSeq" id="WP_053945966.1">
    <property type="nucleotide sequence ID" value="NZ_CP012622.1"/>
</dbReference>
<keyword evidence="3" id="KW-1185">Reference proteome</keyword>
<organism evidence="2 3">
    <name type="scientific">Spiroplasma cantharicola</name>
    <dbReference type="NCBI Taxonomy" id="362837"/>
    <lineage>
        <taxon>Bacteria</taxon>
        <taxon>Bacillati</taxon>
        <taxon>Mycoplasmatota</taxon>
        <taxon>Mollicutes</taxon>
        <taxon>Entomoplasmatales</taxon>
        <taxon>Spiroplasmataceae</taxon>
        <taxon>Spiroplasma</taxon>
    </lineage>
</organism>
<dbReference type="Proteomes" id="UP000063919">
    <property type="component" value="Chromosome"/>
</dbReference>
<name>A0A0M4JJ81_9MOLU</name>
<reference evidence="2 3" key="1">
    <citation type="journal article" date="2015" name="Genome Announc.">
        <title>Complete Genome Sequence of Spiroplasma cantharicola CC-1T (DSM 21588), a Bacterium Isolated from Soldier Beetle (Cantharis carolinus).</title>
        <authorList>
            <person name="Lo W.S."/>
            <person name="Liu P.Y."/>
            <person name="Kuo C.H."/>
        </authorList>
    </citation>
    <scope>NUCLEOTIDE SEQUENCE [LARGE SCALE GENOMIC DNA]</scope>
    <source>
        <strain evidence="2 3">CC-1</strain>
    </source>
</reference>
<dbReference type="KEGG" id="scj:SCANT_v1c02890"/>
<gene>
    <name evidence="2" type="ORF">SCANT_v1c02890</name>
</gene>
<evidence type="ECO:0000313" key="3">
    <source>
        <dbReference type="Proteomes" id="UP000063919"/>
    </source>
</evidence>
<sequence length="106" mass="12306">MSTSSSEKIDIFNSLSIDLTTKELDQIEEKNDKLKELENKITKNIKATEESQEKSILNLVNINVTDFKKMDFDQFKDVYKLDLKISLKTDNSVFIVKELNTTLKKE</sequence>
<keyword evidence="1" id="KW-0175">Coiled coil</keyword>
<proteinExistence type="predicted"/>
<evidence type="ECO:0000313" key="2">
    <source>
        <dbReference type="EMBL" id="ALD66199.1"/>
    </source>
</evidence>
<protein>
    <submittedName>
        <fullName evidence="2">Uncharacterized protein</fullName>
    </submittedName>
</protein>
<dbReference type="PATRIC" id="fig|362837.3.peg.290"/>
<dbReference type="EMBL" id="CP012622">
    <property type="protein sequence ID" value="ALD66199.1"/>
    <property type="molecule type" value="Genomic_DNA"/>
</dbReference>
<accession>A0A0M4JJ81</accession>
<feature type="coiled-coil region" evidence="1">
    <location>
        <begin position="17"/>
        <end position="54"/>
    </location>
</feature>
<dbReference type="AlphaFoldDB" id="A0A0M4JJ81"/>